<evidence type="ECO:0000256" key="1">
    <source>
        <dbReference type="SAM" id="Phobius"/>
    </source>
</evidence>
<keyword evidence="1" id="KW-1133">Transmembrane helix</keyword>
<protein>
    <submittedName>
        <fullName evidence="2">Uncharacterized protein</fullName>
    </submittedName>
</protein>
<accession>A0A3N1CQA2</accession>
<evidence type="ECO:0000313" key="3">
    <source>
        <dbReference type="Proteomes" id="UP000272400"/>
    </source>
</evidence>
<dbReference type="EMBL" id="RJKE01000001">
    <property type="protein sequence ID" value="ROO82908.1"/>
    <property type="molecule type" value="Genomic_DNA"/>
</dbReference>
<organism evidence="2 3">
    <name type="scientific">Actinocorallia herbida</name>
    <dbReference type="NCBI Taxonomy" id="58109"/>
    <lineage>
        <taxon>Bacteria</taxon>
        <taxon>Bacillati</taxon>
        <taxon>Actinomycetota</taxon>
        <taxon>Actinomycetes</taxon>
        <taxon>Streptosporangiales</taxon>
        <taxon>Thermomonosporaceae</taxon>
        <taxon>Actinocorallia</taxon>
    </lineage>
</organism>
<keyword evidence="1" id="KW-0472">Membrane</keyword>
<feature type="transmembrane region" description="Helical" evidence="1">
    <location>
        <begin position="20"/>
        <end position="46"/>
    </location>
</feature>
<reference evidence="2 3" key="1">
    <citation type="submission" date="2018-11" db="EMBL/GenBank/DDBJ databases">
        <title>Sequencing the genomes of 1000 actinobacteria strains.</title>
        <authorList>
            <person name="Klenk H.-P."/>
        </authorList>
    </citation>
    <scope>NUCLEOTIDE SEQUENCE [LARGE SCALE GENOMIC DNA]</scope>
    <source>
        <strain evidence="2 3">DSM 44254</strain>
    </source>
</reference>
<dbReference type="AlphaFoldDB" id="A0A3N1CQA2"/>
<keyword evidence="3" id="KW-1185">Reference proteome</keyword>
<sequence length="51" mass="5376">MQSNHDGKKPGLPEIVEILAVSVCFTYISGGEAVGAVGLLIAYATLRWGRS</sequence>
<name>A0A3N1CQA2_9ACTN</name>
<evidence type="ECO:0000313" key="2">
    <source>
        <dbReference type="EMBL" id="ROO82908.1"/>
    </source>
</evidence>
<dbReference type="Proteomes" id="UP000272400">
    <property type="component" value="Unassembled WGS sequence"/>
</dbReference>
<proteinExistence type="predicted"/>
<gene>
    <name evidence="2" type="ORF">EDD29_0393</name>
</gene>
<keyword evidence="1" id="KW-0812">Transmembrane</keyword>
<comment type="caution">
    <text evidence="2">The sequence shown here is derived from an EMBL/GenBank/DDBJ whole genome shotgun (WGS) entry which is preliminary data.</text>
</comment>